<sequence>MKMVPVGKTSSERWKATGVIALAEHNLK</sequence>
<feature type="non-terminal residue" evidence="1">
    <location>
        <position position="28"/>
    </location>
</feature>
<name>V4RUK2_CITCL</name>
<dbReference type="EMBL" id="KI536978">
    <property type="protein sequence ID" value="ESR38368.1"/>
    <property type="molecule type" value="Genomic_DNA"/>
</dbReference>
<gene>
    <name evidence="1" type="ORF">CICLE_v100287041mg</name>
</gene>
<protein>
    <submittedName>
        <fullName evidence="1">Uncharacterized protein</fullName>
    </submittedName>
</protein>
<accession>V4RUK2</accession>
<dbReference type="Proteomes" id="UP000030687">
    <property type="component" value="Unassembled WGS sequence"/>
</dbReference>
<dbReference type="AlphaFoldDB" id="V4RUK2"/>
<evidence type="ECO:0000313" key="2">
    <source>
        <dbReference type="Proteomes" id="UP000030687"/>
    </source>
</evidence>
<keyword evidence="2" id="KW-1185">Reference proteome</keyword>
<organism evidence="1 2">
    <name type="scientific">Citrus clementina</name>
    <name type="common">Clementine</name>
    <name type="synonym">Citrus deliciosa x Citrus sinensis</name>
    <dbReference type="NCBI Taxonomy" id="85681"/>
    <lineage>
        <taxon>Eukaryota</taxon>
        <taxon>Viridiplantae</taxon>
        <taxon>Streptophyta</taxon>
        <taxon>Embryophyta</taxon>
        <taxon>Tracheophyta</taxon>
        <taxon>Spermatophyta</taxon>
        <taxon>Magnoliopsida</taxon>
        <taxon>eudicotyledons</taxon>
        <taxon>Gunneridae</taxon>
        <taxon>Pentapetalae</taxon>
        <taxon>rosids</taxon>
        <taxon>malvids</taxon>
        <taxon>Sapindales</taxon>
        <taxon>Rutaceae</taxon>
        <taxon>Aurantioideae</taxon>
        <taxon>Citrus</taxon>
    </lineage>
</organism>
<reference evidence="1 2" key="1">
    <citation type="submission" date="2013-10" db="EMBL/GenBank/DDBJ databases">
        <authorList>
            <consortium name="International Citrus Genome Consortium"/>
            <person name="Jenkins J."/>
            <person name="Schmutz J."/>
            <person name="Prochnik S."/>
            <person name="Rokhsar D."/>
            <person name="Gmitter F."/>
            <person name="Ollitrault P."/>
            <person name="Machado M."/>
            <person name="Talon M."/>
            <person name="Wincker P."/>
            <person name="Jaillon O."/>
            <person name="Morgante M."/>
        </authorList>
    </citation>
    <scope>NUCLEOTIDE SEQUENCE</scope>
    <source>
        <strain evidence="2">cv. Clemenules</strain>
    </source>
</reference>
<proteinExistence type="predicted"/>
<dbReference type="Gramene" id="ESR38368">
    <property type="protein sequence ID" value="ESR38368"/>
    <property type="gene ID" value="CICLE_v100287041mg"/>
</dbReference>
<evidence type="ECO:0000313" key="1">
    <source>
        <dbReference type="EMBL" id="ESR38368.1"/>
    </source>
</evidence>